<accession>A0A2P2MEE2</accession>
<protein>
    <submittedName>
        <fullName evidence="1">Uncharacterized protein MANES_09G088900</fullName>
    </submittedName>
</protein>
<sequence length="71" mass="7473">MGFETSDLISSFEASFSSFLSGNGFGTALSISNWLSLRLAVPEVLSFSILTSVAISRQTASSPIGILQSLQ</sequence>
<evidence type="ECO:0000313" key="1">
    <source>
        <dbReference type="EMBL" id="MBX28544.1"/>
    </source>
</evidence>
<proteinExistence type="predicted"/>
<organism evidence="1">
    <name type="scientific">Rhizophora mucronata</name>
    <name type="common">Asiatic mangrove</name>
    <dbReference type="NCBI Taxonomy" id="61149"/>
    <lineage>
        <taxon>Eukaryota</taxon>
        <taxon>Viridiplantae</taxon>
        <taxon>Streptophyta</taxon>
        <taxon>Embryophyta</taxon>
        <taxon>Tracheophyta</taxon>
        <taxon>Spermatophyta</taxon>
        <taxon>Magnoliopsida</taxon>
        <taxon>eudicotyledons</taxon>
        <taxon>Gunneridae</taxon>
        <taxon>Pentapetalae</taxon>
        <taxon>rosids</taxon>
        <taxon>fabids</taxon>
        <taxon>Malpighiales</taxon>
        <taxon>Rhizophoraceae</taxon>
        <taxon>Rhizophora</taxon>
    </lineage>
</organism>
<dbReference type="AlphaFoldDB" id="A0A2P2MEE2"/>
<dbReference type="EMBL" id="GGEC01048060">
    <property type="protein sequence ID" value="MBX28544.1"/>
    <property type="molecule type" value="Transcribed_RNA"/>
</dbReference>
<reference evidence="1" key="1">
    <citation type="submission" date="2018-02" db="EMBL/GenBank/DDBJ databases">
        <title>Rhizophora mucronata_Transcriptome.</title>
        <authorList>
            <person name="Meera S.P."/>
            <person name="Sreeshan A."/>
            <person name="Augustine A."/>
        </authorList>
    </citation>
    <scope>NUCLEOTIDE SEQUENCE</scope>
    <source>
        <tissue evidence="1">Leaf</tissue>
    </source>
</reference>
<name>A0A2P2MEE2_RHIMU</name>